<gene>
    <name evidence="2" type="primary">ypcG</name>
    <name evidence="1" type="ordered locus">Prede_2352</name>
    <name evidence="2" type="ORF">HMPREF9136_2468</name>
</gene>
<dbReference type="AlphaFoldDB" id="F9D6J0"/>
<evidence type="ECO:0000313" key="2">
    <source>
        <dbReference type="EMBL" id="EGQ11907.1"/>
    </source>
</evidence>
<dbReference type="PATRIC" id="fig|908937.9.peg.2485"/>
<dbReference type="EMBL" id="AFPW01000047">
    <property type="protein sequence ID" value="EGQ11907.1"/>
    <property type="molecule type" value="Genomic_DNA"/>
</dbReference>
<protein>
    <submittedName>
        <fullName evidence="2">ABC superfamily ATP binding cassette transporter</fullName>
    </submittedName>
</protein>
<keyword evidence="4" id="KW-1185">Reference proteome</keyword>
<proteinExistence type="predicted"/>
<dbReference type="Proteomes" id="UP000007820">
    <property type="component" value="Unassembled WGS sequence"/>
</dbReference>
<dbReference type="Proteomes" id="UP000010862">
    <property type="component" value="Chromosome 2"/>
</dbReference>
<organism evidence="2 3">
    <name type="scientific">Prevotella dentalis (strain ATCC 49559 / DSM 3688 / JCM 13448 / NCTC 12043 / ES 2772)</name>
    <name type="common">Mitsuokella dentalis</name>
    <dbReference type="NCBI Taxonomy" id="908937"/>
    <lineage>
        <taxon>Bacteria</taxon>
        <taxon>Pseudomonadati</taxon>
        <taxon>Bacteroidota</taxon>
        <taxon>Bacteroidia</taxon>
        <taxon>Bacteroidales</taxon>
        <taxon>Prevotellaceae</taxon>
        <taxon>Prevotella</taxon>
    </lineage>
</organism>
<dbReference type="HOGENOM" id="CLU_2701689_0_0_10"/>
<dbReference type="EMBL" id="CP003369">
    <property type="protein sequence ID" value="AGB29616.1"/>
    <property type="molecule type" value="Genomic_DNA"/>
</dbReference>
<name>F9D6J0_PREDD</name>
<evidence type="ECO:0000313" key="4">
    <source>
        <dbReference type="Proteomes" id="UP000010862"/>
    </source>
</evidence>
<dbReference type="RefSeq" id="WP_005847525.1">
    <property type="nucleotide sequence ID" value="NC_019968.1"/>
</dbReference>
<dbReference type="KEGG" id="pdt:Prede_2352"/>
<sequence length="73" mass="8588">MDKEKIVEEFGYLIAEARAVFKKEPLTEDDIIDAYNMCEEQLDLLYRLIYGISKEESEKQGDEAIKRLQDQNN</sequence>
<accession>F9D6J0</accession>
<reference evidence="2 3" key="1">
    <citation type="submission" date="2011-04" db="EMBL/GenBank/DDBJ databases">
        <authorList>
            <person name="Muzny D."/>
            <person name="Qin X."/>
            <person name="Deng J."/>
            <person name="Jiang H."/>
            <person name="Liu Y."/>
            <person name="Qu J."/>
            <person name="Song X.-Z."/>
            <person name="Zhang L."/>
            <person name="Thornton R."/>
            <person name="Coyle M."/>
            <person name="Francisco L."/>
            <person name="Jackson L."/>
            <person name="Javaid M."/>
            <person name="Korchina V."/>
            <person name="Kovar C."/>
            <person name="Mata R."/>
            <person name="Mathew T."/>
            <person name="Ngo R."/>
            <person name="Nguyen L."/>
            <person name="Nguyen N."/>
            <person name="Okwuonu G."/>
            <person name="Ongeri F."/>
            <person name="Pham C."/>
            <person name="Simmons D."/>
            <person name="Wilczek-Boney K."/>
            <person name="Hale W."/>
            <person name="Jakkamsetti A."/>
            <person name="Pham P."/>
            <person name="Ruth R."/>
            <person name="San Lucas F."/>
            <person name="Warren J."/>
            <person name="Zhang J."/>
            <person name="Zhao Z."/>
            <person name="Zhou C."/>
            <person name="Zhu D."/>
            <person name="Lee S."/>
            <person name="Bess C."/>
            <person name="Blankenburg K."/>
            <person name="Forbes L."/>
            <person name="Fu Q."/>
            <person name="Gubbala S."/>
            <person name="Hirani K."/>
            <person name="Jayaseelan J.C."/>
            <person name="Lara F."/>
            <person name="Munidasa M."/>
            <person name="Palculict T."/>
            <person name="Patil S."/>
            <person name="Pu L.-L."/>
            <person name="Saada N."/>
            <person name="Tang L."/>
            <person name="Weissenberger G."/>
            <person name="Zhu Y."/>
            <person name="Hemphill L."/>
            <person name="Shang Y."/>
            <person name="Youmans B."/>
            <person name="Ayvaz T."/>
            <person name="Ross M."/>
            <person name="Santibanez J."/>
            <person name="Aqrawi P."/>
            <person name="Gross S."/>
            <person name="Joshi V."/>
            <person name="Fowler G."/>
            <person name="Nazareth L."/>
            <person name="Reid J."/>
            <person name="Worley K."/>
            <person name="Petrosino J."/>
            <person name="Highlander S."/>
            <person name="Gibbs R."/>
        </authorList>
    </citation>
    <scope>NUCLEOTIDE SEQUENCE [LARGE SCALE GENOMIC DNA]</scope>
    <source>
        <strain evidence="2 3">DSM 3688</strain>
    </source>
</reference>
<reference evidence="1" key="2">
    <citation type="submission" date="2012-02" db="EMBL/GenBank/DDBJ databases">
        <title>Complete sequence of chromosome 2 of Prevotella dentalis DSM 3688.</title>
        <authorList>
            <consortium name="US DOE Joint Genome Institute (JGI-PGF)"/>
            <person name="Lucas S."/>
            <person name="Copeland A."/>
            <person name="Lapidus A."/>
            <person name="Glavina del Rio T."/>
            <person name="Dalin E."/>
            <person name="Tice H."/>
            <person name="Bruce D."/>
            <person name="Goodwin L."/>
            <person name="Pitluck S."/>
            <person name="Peters L."/>
            <person name="Mikhailova N."/>
            <person name="Chertkov O."/>
            <person name="Kyrpides N."/>
            <person name="Mavromatis K."/>
            <person name="Ivanova N."/>
            <person name="Brettin T."/>
            <person name="Detter J.C."/>
            <person name="Han C."/>
            <person name="Larimer F."/>
            <person name="Land M."/>
            <person name="Hauser L."/>
            <person name="Markowitz V."/>
            <person name="Cheng J.-F."/>
            <person name="Hugenholtz P."/>
            <person name="Woyke T."/>
            <person name="Wu D."/>
            <person name="Gronow S."/>
            <person name="Wellnitz S."/>
            <person name="Brambilla E."/>
            <person name="Klenk H.-P."/>
            <person name="Eisen J.A."/>
        </authorList>
    </citation>
    <scope>NUCLEOTIDE SEQUENCE [LARGE SCALE GENOMIC DNA]</scope>
    <source>
        <strain evidence="1">DSM 3688</strain>
    </source>
</reference>
<evidence type="ECO:0000313" key="1">
    <source>
        <dbReference type="EMBL" id="AGB29616.1"/>
    </source>
</evidence>
<dbReference type="STRING" id="908937.Prede_2352"/>
<evidence type="ECO:0000313" key="3">
    <source>
        <dbReference type="Proteomes" id="UP000007820"/>
    </source>
</evidence>